<evidence type="ECO:0000313" key="2">
    <source>
        <dbReference type="Proteomes" id="UP000614272"/>
    </source>
</evidence>
<evidence type="ECO:0008006" key="3">
    <source>
        <dbReference type="Google" id="ProtNLM"/>
    </source>
</evidence>
<name>A0ABQ1R575_9ALTE</name>
<sequence>MNMYQVISRFFTQADVKSLQQALLHSTCWSQGQRHVYGQTQQKQLWAKWLAHVGLVKQAEPVVIDTGAQQRFVLYQLSNGERSLSVGAWLYHNHSHIKSLEIVLDTEELAEFSNQNLEQLKDWWPSPDPLVLSDFDQQCHPHTRHAVPADLLTIKGQPVAQLEQWWSIWQRFNLAAVSHLYAADCDWQYPSQQVRKPADLITLVAMMNTRLTRSYAQLEKILIDASTQKKVAIGWRIEGDMLDNNGNPIRVRLPITSYLELSSQGITKERLLFDEAAFQKAFAVASVFSGNGKV</sequence>
<dbReference type="Gene3D" id="3.10.450.50">
    <property type="match status" value="1"/>
</dbReference>
<evidence type="ECO:0000313" key="1">
    <source>
        <dbReference type="EMBL" id="GGD58430.1"/>
    </source>
</evidence>
<dbReference type="Proteomes" id="UP000614272">
    <property type="component" value="Unassembled WGS sequence"/>
</dbReference>
<comment type="caution">
    <text evidence="1">The sequence shown here is derived from an EMBL/GenBank/DDBJ whole genome shotgun (WGS) entry which is preliminary data.</text>
</comment>
<accession>A0ABQ1R575</accession>
<dbReference type="SUPFAM" id="SSF54427">
    <property type="entry name" value="NTF2-like"/>
    <property type="match status" value="1"/>
</dbReference>
<organism evidence="1 2">
    <name type="scientific">Lacimicrobium alkaliphilum</name>
    <dbReference type="NCBI Taxonomy" id="1526571"/>
    <lineage>
        <taxon>Bacteria</taxon>
        <taxon>Pseudomonadati</taxon>
        <taxon>Pseudomonadota</taxon>
        <taxon>Gammaproteobacteria</taxon>
        <taxon>Alteromonadales</taxon>
        <taxon>Alteromonadaceae</taxon>
        <taxon>Lacimicrobium</taxon>
    </lineage>
</organism>
<gene>
    <name evidence="1" type="ORF">GCM10011357_12150</name>
</gene>
<proteinExistence type="predicted"/>
<reference evidence="2" key="1">
    <citation type="journal article" date="2019" name="Int. J. Syst. Evol. Microbiol.">
        <title>The Global Catalogue of Microorganisms (GCM) 10K type strain sequencing project: providing services to taxonomists for standard genome sequencing and annotation.</title>
        <authorList>
            <consortium name="The Broad Institute Genomics Platform"/>
            <consortium name="The Broad Institute Genome Sequencing Center for Infectious Disease"/>
            <person name="Wu L."/>
            <person name="Ma J."/>
        </authorList>
    </citation>
    <scope>NUCLEOTIDE SEQUENCE [LARGE SCALE GENOMIC DNA]</scope>
    <source>
        <strain evidence="2">CGMCC 1.12923</strain>
    </source>
</reference>
<dbReference type="InterPro" id="IPR032710">
    <property type="entry name" value="NTF2-like_dom_sf"/>
</dbReference>
<keyword evidence="2" id="KW-1185">Reference proteome</keyword>
<protein>
    <recommendedName>
        <fullName evidence="3">SnoaL-like domain-containing protein</fullName>
    </recommendedName>
</protein>
<dbReference type="EMBL" id="BMGJ01000003">
    <property type="protein sequence ID" value="GGD58430.1"/>
    <property type="molecule type" value="Genomic_DNA"/>
</dbReference>